<reference evidence="1 2" key="1">
    <citation type="submission" date="2020-04" db="EMBL/GenBank/DDBJ databases">
        <title>Characterization and engineering of Streptomyces griseofuscus DSM40191 as a potential heterologous host for expression of BGCs.</title>
        <authorList>
            <person name="Gren T."/>
            <person name="Whitford C.M."/>
            <person name="Mohite O.S."/>
            <person name="Joergensen T.S."/>
            <person name="Nielsen J.B."/>
            <person name="Lee S.Y."/>
            <person name="Weber T."/>
        </authorList>
    </citation>
    <scope>NUCLEOTIDE SEQUENCE [LARGE SCALE GENOMIC DNA]</scope>
    <source>
        <strain evidence="1 2">DSM 40191</strain>
    </source>
</reference>
<gene>
    <name evidence="1" type="ORF">HEP81_04622</name>
</gene>
<proteinExistence type="predicted"/>
<evidence type="ECO:0000313" key="1">
    <source>
        <dbReference type="EMBL" id="QNT94895.1"/>
    </source>
</evidence>
<dbReference type="AlphaFoldDB" id="A0A7H1Q3L5"/>
<sequence>MTTATATATETVARRLRILAGIVQDRAHHPDRAYIGRLVAHLRFASLTAPTYPIEDGRRLPVETLEVLQEARDLMEAHDFHLSPAGLDYAVAPALGQVGDLKPLGAVSEKLARDDFELLKRRNTVIHSGGLDSDDDEAVAWALRALTAIHYKREQLAKVVAVDNARPCNQSVIPYHLAAQRSYAEKAAARARTHEGGKLVVALNEFGIPAFLHEDRGVSCALVAVDRSADEGEAHTGPRVLISSGEHAMRAAGEHDEPWAGHLYDSDGGHVAEVFESPSGLSLAAECAEAALRLAIWLDAHADRHLRT</sequence>
<name>A0A7H1Q3L5_9ACTN</name>
<accession>A0A7H1Q3L5</accession>
<protein>
    <submittedName>
        <fullName evidence="1">Uncharacterized protein</fullName>
    </submittedName>
</protein>
<dbReference type="GeneID" id="91464173"/>
<organism evidence="1 2">
    <name type="scientific">Streptomyces griseofuscus</name>
    <dbReference type="NCBI Taxonomy" id="146922"/>
    <lineage>
        <taxon>Bacteria</taxon>
        <taxon>Bacillati</taxon>
        <taxon>Actinomycetota</taxon>
        <taxon>Actinomycetes</taxon>
        <taxon>Kitasatosporales</taxon>
        <taxon>Streptomycetaceae</taxon>
        <taxon>Streptomyces</taxon>
    </lineage>
</organism>
<dbReference type="KEGG" id="sgf:HEP81_04622"/>
<dbReference type="RefSeq" id="WP_037653653.1">
    <property type="nucleotide sequence ID" value="NZ_CP051006.1"/>
</dbReference>
<dbReference type="Proteomes" id="UP000516422">
    <property type="component" value="Chromosome"/>
</dbReference>
<dbReference type="EMBL" id="CP051006">
    <property type="protein sequence ID" value="QNT94895.1"/>
    <property type="molecule type" value="Genomic_DNA"/>
</dbReference>
<evidence type="ECO:0000313" key="2">
    <source>
        <dbReference type="Proteomes" id="UP000516422"/>
    </source>
</evidence>